<proteinExistence type="predicted"/>
<dbReference type="Proteomes" id="UP000187261">
    <property type="component" value="Unassembled WGS sequence"/>
</dbReference>
<organism evidence="1 2">
    <name type="scientific">Epilithonimonas bovis DSM 19482</name>
    <dbReference type="NCBI Taxonomy" id="1121284"/>
    <lineage>
        <taxon>Bacteria</taxon>
        <taxon>Pseudomonadati</taxon>
        <taxon>Bacteroidota</taxon>
        <taxon>Flavobacteriia</taxon>
        <taxon>Flavobacteriales</taxon>
        <taxon>Weeksellaceae</taxon>
        <taxon>Chryseobacterium group</taxon>
        <taxon>Epilithonimonas</taxon>
    </lineage>
</organism>
<accession>A0A1U7PTE4</accession>
<name>A0A1U7PTE4_9FLAO</name>
<dbReference type="STRING" id="1121284.SAMN05660493_00862"/>
<gene>
    <name evidence="1" type="ORF">SAMN05660493_00862</name>
</gene>
<keyword evidence="2" id="KW-1185">Reference proteome</keyword>
<dbReference type="EMBL" id="FTPU01000007">
    <property type="protein sequence ID" value="SIT96189.1"/>
    <property type="molecule type" value="Genomic_DNA"/>
</dbReference>
<evidence type="ECO:0000313" key="2">
    <source>
        <dbReference type="Proteomes" id="UP000187261"/>
    </source>
</evidence>
<reference evidence="2" key="1">
    <citation type="submission" date="2016-10" db="EMBL/GenBank/DDBJ databases">
        <authorList>
            <person name="Varghese N."/>
            <person name="Submissions S."/>
        </authorList>
    </citation>
    <scope>NUCLEOTIDE SEQUENCE [LARGE SCALE GENOMIC DNA]</scope>
    <source>
        <strain evidence="2">DSM 19482</strain>
    </source>
</reference>
<sequence>MARQKSIIKLHGTLGDITFYRSKDGYMARERGGISASRINSDPKFQRTRENMAEFGRAGKAGKLLRNSIQSLLRTSADPRMVSRLTQQFVKVIQEDGVNPRGLRNVIDGEAELLQGFEFNNQSKLSTTIVAPMTYSIDRSTGQATVALDPYVPTDSIIAPTGSTHYQLVSAAMDIDFEVVSYTTDHAETAILPLDPVSTTASQLSNSLPAGSAHPMFLIFGVNFYQEVNSQFYELKNGSYNTLQIVKVSGTP</sequence>
<dbReference type="AlphaFoldDB" id="A0A1U7PTE4"/>
<protein>
    <submittedName>
        <fullName evidence="1">Uncharacterized protein</fullName>
    </submittedName>
</protein>
<evidence type="ECO:0000313" key="1">
    <source>
        <dbReference type="EMBL" id="SIT96189.1"/>
    </source>
</evidence>
<dbReference type="RefSeq" id="WP_076782253.1">
    <property type="nucleotide sequence ID" value="NZ_FTPU01000007.1"/>
</dbReference>
<dbReference type="OrthoDB" id="645138at2"/>